<dbReference type="InterPro" id="IPR001789">
    <property type="entry name" value="Sig_transdc_resp-reg_receiver"/>
</dbReference>
<reference evidence="5" key="1">
    <citation type="journal article" date="2019" name="Int. J. Syst. Evol. Microbiol.">
        <title>The Global Catalogue of Microorganisms (GCM) 10K type strain sequencing project: providing services to taxonomists for standard genome sequencing and annotation.</title>
        <authorList>
            <consortium name="The Broad Institute Genomics Platform"/>
            <consortium name="The Broad Institute Genome Sequencing Center for Infectious Disease"/>
            <person name="Wu L."/>
            <person name="Ma J."/>
        </authorList>
    </citation>
    <scope>NUCLEOTIDE SEQUENCE [LARGE SCALE GENOMIC DNA]</scope>
    <source>
        <strain evidence="5">KCTC 52232</strain>
    </source>
</reference>
<accession>A0ABW5XU13</accession>
<dbReference type="InterPro" id="IPR007492">
    <property type="entry name" value="LytTR_DNA-bd_dom"/>
</dbReference>
<dbReference type="Pfam" id="PF04397">
    <property type="entry name" value="LytTR"/>
    <property type="match status" value="1"/>
</dbReference>
<dbReference type="Gene3D" id="2.40.50.1020">
    <property type="entry name" value="LytTr DNA-binding domain"/>
    <property type="match status" value="1"/>
</dbReference>
<evidence type="ECO:0000259" key="2">
    <source>
        <dbReference type="PROSITE" id="PS50110"/>
    </source>
</evidence>
<keyword evidence="5" id="KW-1185">Reference proteome</keyword>
<dbReference type="PROSITE" id="PS50110">
    <property type="entry name" value="RESPONSE_REGULATORY"/>
    <property type="match status" value="1"/>
</dbReference>
<keyword evidence="1" id="KW-0597">Phosphoprotein</keyword>
<evidence type="ECO:0000313" key="5">
    <source>
        <dbReference type="Proteomes" id="UP001597601"/>
    </source>
</evidence>
<dbReference type="PROSITE" id="PS50930">
    <property type="entry name" value="HTH_LYTTR"/>
    <property type="match status" value="1"/>
</dbReference>
<feature type="domain" description="HTH LytTR-type" evidence="3">
    <location>
        <begin position="133"/>
        <end position="205"/>
    </location>
</feature>
<dbReference type="RefSeq" id="WP_377130053.1">
    <property type="nucleotide sequence ID" value="NZ_JBHUON010000026.1"/>
</dbReference>
<comment type="caution">
    <text evidence="4">The sequence shown here is derived from an EMBL/GenBank/DDBJ whole genome shotgun (WGS) entry which is preliminary data.</text>
</comment>
<evidence type="ECO:0000259" key="3">
    <source>
        <dbReference type="PROSITE" id="PS50930"/>
    </source>
</evidence>
<feature type="modified residue" description="4-aspartylphosphate" evidence="1">
    <location>
        <position position="55"/>
    </location>
</feature>
<feature type="domain" description="Response regulatory" evidence="2">
    <location>
        <begin position="4"/>
        <end position="116"/>
    </location>
</feature>
<gene>
    <name evidence="4" type="ORF">ACFSYC_17170</name>
</gene>
<organism evidence="4 5">
    <name type="scientific">Mucilaginibacter antarcticus</name>
    <dbReference type="NCBI Taxonomy" id="1855725"/>
    <lineage>
        <taxon>Bacteria</taxon>
        <taxon>Pseudomonadati</taxon>
        <taxon>Bacteroidota</taxon>
        <taxon>Sphingobacteriia</taxon>
        <taxon>Sphingobacteriales</taxon>
        <taxon>Sphingobacteriaceae</taxon>
        <taxon>Mucilaginibacter</taxon>
    </lineage>
</organism>
<evidence type="ECO:0000313" key="4">
    <source>
        <dbReference type="EMBL" id="MFD2866430.1"/>
    </source>
</evidence>
<dbReference type="EMBL" id="JBHUON010000026">
    <property type="protein sequence ID" value="MFD2866430.1"/>
    <property type="molecule type" value="Genomic_DNA"/>
</dbReference>
<dbReference type="PANTHER" id="PTHR37299">
    <property type="entry name" value="TRANSCRIPTIONAL REGULATOR-RELATED"/>
    <property type="match status" value="1"/>
</dbReference>
<proteinExistence type="predicted"/>
<name>A0ABW5XU13_9SPHI</name>
<dbReference type="InterPro" id="IPR011006">
    <property type="entry name" value="CheY-like_superfamily"/>
</dbReference>
<evidence type="ECO:0000256" key="1">
    <source>
        <dbReference type="PROSITE-ProRule" id="PRU00169"/>
    </source>
</evidence>
<dbReference type="Pfam" id="PF00072">
    <property type="entry name" value="Response_reg"/>
    <property type="match status" value="1"/>
</dbReference>
<dbReference type="Proteomes" id="UP001597601">
    <property type="component" value="Unassembled WGS sequence"/>
</dbReference>
<sequence>MQLKCVAIDDEPLALEIIKKYISQFPALQLLHMFEDAVSGAEFLQKNKVDLLFIDINMPDITGVDLVRALGEDKPMVVFTTAYKHFAYEGFELQALDYLLKPIDQKRFGAAVEKAVEYHNYKAGESNSADESIYVHSEYRTIKINLKDIEYLESMQDYVKIHTLNNPKPVLTLQTLKSLLEKLPEKQFVRIHRSYAISLKQVKSICNRKVQLHSIELPVGSSYTDTIKGWSV</sequence>
<dbReference type="InterPro" id="IPR046947">
    <property type="entry name" value="LytR-like"/>
</dbReference>
<dbReference type="PANTHER" id="PTHR37299:SF1">
    <property type="entry name" value="STAGE 0 SPORULATION PROTEIN A HOMOLOG"/>
    <property type="match status" value="1"/>
</dbReference>
<dbReference type="Gene3D" id="3.40.50.2300">
    <property type="match status" value="1"/>
</dbReference>
<dbReference type="SMART" id="SM00448">
    <property type="entry name" value="REC"/>
    <property type="match status" value="1"/>
</dbReference>
<protein>
    <submittedName>
        <fullName evidence="4">LytR/AlgR family response regulator transcription factor</fullName>
    </submittedName>
</protein>
<dbReference type="SMART" id="SM00850">
    <property type="entry name" value="LytTR"/>
    <property type="match status" value="1"/>
</dbReference>
<dbReference type="SUPFAM" id="SSF52172">
    <property type="entry name" value="CheY-like"/>
    <property type="match status" value="1"/>
</dbReference>